<dbReference type="GeneID" id="103002983"/>
<feature type="region of interest" description="Disordered" evidence="7">
    <location>
        <begin position="1"/>
        <end position="41"/>
    </location>
</feature>
<evidence type="ECO:0000256" key="6">
    <source>
        <dbReference type="ARBA" id="ARBA00023136"/>
    </source>
</evidence>
<dbReference type="PANTHER" id="PTHR15076:SF4">
    <property type="entry name" value="GLYCOPROTEIN XG"/>
    <property type="match status" value="1"/>
</dbReference>
<dbReference type="PANTHER" id="PTHR15076">
    <property type="entry name" value="CD99/MIC2 PROTEIN RELATED"/>
    <property type="match status" value="1"/>
</dbReference>
<dbReference type="InterPro" id="IPR022078">
    <property type="entry name" value="CD99L2"/>
</dbReference>
<evidence type="ECO:0000256" key="1">
    <source>
        <dbReference type="ARBA" id="ARBA00004479"/>
    </source>
</evidence>
<evidence type="ECO:0000256" key="5">
    <source>
        <dbReference type="ARBA" id="ARBA00022989"/>
    </source>
</evidence>
<feature type="compositionally biased region" description="Pro residues" evidence="7">
    <location>
        <begin position="145"/>
        <end position="155"/>
    </location>
</feature>
<dbReference type="Pfam" id="PF12301">
    <property type="entry name" value="CD99L2"/>
    <property type="match status" value="1"/>
</dbReference>
<feature type="compositionally biased region" description="Polar residues" evidence="7">
    <location>
        <begin position="12"/>
        <end position="21"/>
    </location>
</feature>
<name>A0ABM3SYY0_BALAC</name>
<evidence type="ECO:0000313" key="10">
    <source>
        <dbReference type="RefSeq" id="XP_057395057.1"/>
    </source>
</evidence>
<evidence type="ECO:0000256" key="3">
    <source>
        <dbReference type="ARBA" id="ARBA00022692"/>
    </source>
</evidence>
<comment type="subcellular location">
    <subcellularLocation>
        <location evidence="1">Membrane</location>
        <topology evidence="1">Single-pass type I membrane protein</topology>
    </subcellularLocation>
</comment>
<sequence length="269" mass="28540">MFTGLPAAPQLGTASSTTSPPRQKRLQTEGSRWKEKGTQDGVGAACRDLLLSEPQRALPGFRLQAGRLARLPQPRRRPEALLENSRLPPSCGMDSGEAGGRQITGASIISEQGVARRSGQGDFDLADALDDPEPTKKPSSDIYPKPRPPYQPQPGNPDNSGNIYPRPKPMPRPQPGGSDNSGGGGGSYPPSHDGHGSTHGGGRYRPSDHGSNYGGDGYPSHGNPQGNRIAKIVSPIVCGVLVTLVGATASYFQYNRRKNCCRANEPENI</sequence>
<keyword evidence="5 8" id="KW-1133">Transmembrane helix</keyword>
<protein>
    <submittedName>
        <fullName evidence="10">Glycoprotein Xg isoform X1</fullName>
    </submittedName>
</protein>
<feature type="region of interest" description="Disordered" evidence="7">
    <location>
        <begin position="67"/>
        <end position="100"/>
    </location>
</feature>
<keyword evidence="3 8" id="KW-0812">Transmembrane</keyword>
<proteinExistence type="inferred from homology"/>
<evidence type="ECO:0000256" key="8">
    <source>
        <dbReference type="SAM" id="Phobius"/>
    </source>
</evidence>
<evidence type="ECO:0000256" key="2">
    <source>
        <dbReference type="ARBA" id="ARBA00008763"/>
    </source>
</evidence>
<evidence type="ECO:0000256" key="4">
    <source>
        <dbReference type="ARBA" id="ARBA00022729"/>
    </source>
</evidence>
<evidence type="ECO:0000256" key="7">
    <source>
        <dbReference type="SAM" id="MobiDB-lite"/>
    </source>
</evidence>
<gene>
    <name evidence="10" type="primary">XG</name>
</gene>
<accession>A0ABM3SYY0</accession>
<reference evidence="10" key="1">
    <citation type="submission" date="2025-08" db="UniProtKB">
        <authorList>
            <consortium name="RefSeq"/>
        </authorList>
    </citation>
    <scope>IDENTIFICATION</scope>
</reference>
<feature type="transmembrane region" description="Helical" evidence="8">
    <location>
        <begin position="232"/>
        <end position="252"/>
    </location>
</feature>
<comment type="similarity">
    <text evidence="2">Belongs to the CD99 family.</text>
</comment>
<organism evidence="9 10">
    <name type="scientific">Balaenoptera acutorostrata</name>
    <name type="common">Common minke whale</name>
    <name type="synonym">Balaena rostrata</name>
    <dbReference type="NCBI Taxonomy" id="9767"/>
    <lineage>
        <taxon>Eukaryota</taxon>
        <taxon>Metazoa</taxon>
        <taxon>Chordata</taxon>
        <taxon>Craniata</taxon>
        <taxon>Vertebrata</taxon>
        <taxon>Euteleostomi</taxon>
        <taxon>Mammalia</taxon>
        <taxon>Eutheria</taxon>
        <taxon>Laurasiatheria</taxon>
        <taxon>Artiodactyla</taxon>
        <taxon>Whippomorpha</taxon>
        <taxon>Cetacea</taxon>
        <taxon>Mysticeti</taxon>
        <taxon>Balaenopteridae</taxon>
        <taxon>Balaenoptera</taxon>
    </lineage>
</organism>
<dbReference type="Proteomes" id="UP001652580">
    <property type="component" value="Chromosome X"/>
</dbReference>
<dbReference type="RefSeq" id="XP_057395057.1">
    <property type="nucleotide sequence ID" value="XM_057539074.1"/>
</dbReference>
<keyword evidence="4" id="KW-0732">Signal</keyword>
<evidence type="ECO:0000313" key="9">
    <source>
        <dbReference type="Proteomes" id="UP001652580"/>
    </source>
</evidence>
<keyword evidence="6 8" id="KW-0472">Membrane</keyword>
<keyword evidence="9" id="KW-1185">Reference proteome</keyword>
<feature type="region of interest" description="Disordered" evidence="7">
    <location>
        <begin position="122"/>
        <end position="222"/>
    </location>
</feature>